<gene>
    <name evidence="1" type="ORF">Krac_11944</name>
</gene>
<protein>
    <submittedName>
        <fullName evidence="1">Uncharacterized protein</fullName>
    </submittedName>
</protein>
<accession>D6TEF3</accession>
<sequence>MGQQESSSSMANGQFKVETVQRLVQTLLSPLQVYCAYTTEQGSNLQTLQLCVYHLLVTMQALYQHHIPALAQLRMPAVAAQSGQAGETHKSVEIFALRYQCWQRLREIEGQCIRLLPWAHMLNTMLTMMLDQVERLPESQQRQQALARSQSEKATALSRRAGHDLVMPMKDWLDVYTRQPVFLSILGQSGLAPDTLQHLDRDLISFLQVAINMLEETFPNVVEILPARKHVQALVLLQLLQRNDFLIMQAVSLQRALSLLRYQSVPVGKTE</sequence>
<dbReference type="AlphaFoldDB" id="D6TEF3"/>
<comment type="caution">
    <text evidence="1">The sequence shown here is derived from an EMBL/GenBank/DDBJ whole genome shotgun (WGS) entry which is preliminary data.</text>
</comment>
<evidence type="ECO:0000313" key="1">
    <source>
        <dbReference type="EMBL" id="EFH90326.1"/>
    </source>
</evidence>
<evidence type="ECO:0000313" key="2">
    <source>
        <dbReference type="Proteomes" id="UP000004508"/>
    </source>
</evidence>
<keyword evidence="2" id="KW-1185">Reference proteome</keyword>
<dbReference type="InParanoid" id="D6TEF3"/>
<name>D6TEF3_KTERA</name>
<organism evidence="1 2">
    <name type="scientific">Ktedonobacter racemifer DSM 44963</name>
    <dbReference type="NCBI Taxonomy" id="485913"/>
    <lineage>
        <taxon>Bacteria</taxon>
        <taxon>Bacillati</taxon>
        <taxon>Chloroflexota</taxon>
        <taxon>Ktedonobacteria</taxon>
        <taxon>Ktedonobacterales</taxon>
        <taxon>Ktedonobacteraceae</taxon>
        <taxon>Ktedonobacter</taxon>
    </lineage>
</organism>
<dbReference type="EMBL" id="ADVG01000001">
    <property type="protein sequence ID" value="EFH90326.1"/>
    <property type="molecule type" value="Genomic_DNA"/>
</dbReference>
<proteinExistence type="predicted"/>
<reference evidence="1 2" key="1">
    <citation type="journal article" date="2011" name="Stand. Genomic Sci.">
        <title>Non-contiguous finished genome sequence and contextual data of the filamentous soil bacterium Ktedonobacter racemifer type strain (SOSP1-21).</title>
        <authorList>
            <person name="Chang Y.J."/>
            <person name="Land M."/>
            <person name="Hauser L."/>
            <person name="Chertkov O."/>
            <person name="Del Rio T.G."/>
            <person name="Nolan M."/>
            <person name="Copeland A."/>
            <person name="Tice H."/>
            <person name="Cheng J.F."/>
            <person name="Lucas S."/>
            <person name="Han C."/>
            <person name="Goodwin L."/>
            <person name="Pitluck S."/>
            <person name="Ivanova N."/>
            <person name="Ovchinikova G."/>
            <person name="Pati A."/>
            <person name="Chen A."/>
            <person name="Palaniappan K."/>
            <person name="Mavromatis K."/>
            <person name="Liolios K."/>
            <person name="Brettin T."/>
            <person name="Fiebig A."/>
            <person name="Rohde M."/>
            <person name="Abt B."/>
            <person name="Goker M."/>
            <person name="Detter J.C."/>
            <person name="Woyke T."/>
            <person name="Bristow J."/>
            <person name="Eisen J.A."/>
            <person name="Markowitz V."/>
            <person name="Hugenholtz P."/>
            <person name="Kyrpides N.C."/>
            <person name="Klenk H.P."/>
            <person name="Lapidus A."/>
        </authorList>
    </citation>
    <scope>NUCLEOTIDE SEQUENCE [LARGE SCALE GENOMIC DNA]</scope>
    <source>
        <strain evidence="2">DSM 44963</strain>
    </source>
</reference>
<dbReference type="Proteomes" id="UP000004508">
    <property type="component" value="Unassembled WGS sequence"/>
</dbReference>
<dbReference type="RefSeq" id="WP_007907586.1">
    <property type="nucleotide sequence ID" value="NZ_ADVG01000001.1"/>
</dbReference>